<evidence type="ECO:0000313" key="1">
    <source>
        <dbReference type="EMBL" id="RIJ05850.1"/>
    </source>
</evidence>
<feature type="non-terminal residue" evidence="1">
    <location>
        <position position="1"/>
    </location>
</feature>
<name>A0A399PI51_9MICO</name>
<reference evidence="1 2" key="1">
    <citation type="submission" date="2018-08" db="EMBL/GenBank/DDBJ databases">
        <title>Genome Sequence of Clavibacter michiganensis Subspecies type strains, and the Atypical Peach-Colored Strains Isolated from Tomato.</title>
        <authorList>
            <person name="Osdaghi E."/>
            <person name="Portier P."/>
            <person name="Briand M."/>
            <person name="Jacques M.-A."/>
        </authorList>
    </citation>
    <scope>NUCLEOTIDE SEQUENCE [LARGE SCALE GENOMIC DNA]</scope>
    <source>
        <strain evidence="1 2">CFBP 7577</strain>
    </source>
</reference>
<dbReference type="GO" id="GO:0016787">
    <property type="term" value="F:hydrolase activity"/>
    <property type="evidence" value="ECO:0007669"/>
    <property type="project" value="UniProtKB-KW"/>
</dbReference>
<gene>
    <name evidence="1" type="ORF">DZF97_12900</name>
</gene>
<proteinExistence type="predicted"/>
<protein>
    <submittedName>
        <fullName evidence="1">Amidohydrolase</fullName>
    </submittedName>
</protein>
<dbReference type="Proteomes" id="UP000265361">
    <property type="component" value="Unassembled WGS sequence"/>
</dbReference>
<organism evidence="1 2">
    <name type="scientific">Clavibacter nebraskensis</name>
    <dbReference type="NCBI Taxonomy" id="31963"/>
    <lineage>
        <taxon>Bacteria</taxon>
        <taxon>Bacillati</taxon>
        <taxon>Actinomycetota</taxon>
        <taxon>Actinomycetes</taxon>
        <taxon>Micrococcales</taxon>
        <taxon>Microbacteriaceae</taxon>
        <taxon>Clavibacter</taxon>
    </lineage>
</organism>
<dbReference type="EMBL" id="QWED01000484">
    <property type="protein sequence ID" value="RIJ05850.1"/>
    <property type="molecule type" value="Genomic_DNA"/>
</dbReference>
<keyword evidence="1" id="KW-0378">Hydrolase</keyword>
<sequence>DGREPWHPEQAIDRAAALDASVRTRVAPGERADLAVVDRDPLAGSTSADDLRAMRVAATLLGGRLTHDTLGG</sequence>
<evidence type="ECO:0000313" key="2">
    <source>
        <dbReference type="Proteomes" id="UP000265361"/>
    </source>
</evidence>
<accession>A0A399PI51</accession>
<dbReference type="AlphaFoldDB" id="A0A399PI51"/>
<comment type="caution">
    <text evidence="1">The sequence shown here is derived from an EMBL/GenBank/DDBJ whole genome shotgun (WGS) entry which is preliminary data.</text>
</comment>